<dbReference type="Proteomes" id="UP000248349">
    <property type="component" value="Unassembled WGS sequence"/>
</dbReference>
<dbReference type="OrthoDB" id="2441380at2759"/>
<evidence type="ECO:0000313" key="2">
    <source>
        <dbReference type="EMBL" id="PYH46490.1"/>
    </source>
</evidence>
<dbReference type="GeneID" id="37078543"/>
<dbReference type="InterPro" id="IPR036673">
    <property type="entry name" value="Cyanovirin-N_sf"/>
</dbReference>
<sequence>MSFHTSCQNIKLIKEEGRTILHAEVRRRNNEMVACTFPLDRHIGNYNGGFQWGGHDFTHSARDIQLEQTERGPRLTAFLKGHDGECRELQGLYLADRISNQDGNLVIDGFTT</sequence>
<keyword evidence="3" id="KW-1185">Reference proteome</keyword>
<gene>
    <name evidence="2" type="ORF">BP01DRAFT_381544</name>
</gene>
<dbReference type="InterPro" id="IPR011058">
    <property type="entry name" value="Cyanovirin-N"/>
</dbReference>
<protein>
    <submittedName>
        <fullName evidence="2">Cyanovirin-N</fullName>
    </submittedName>
</protein>
<dbReference type="PANTHER" id="PTHR42076">
    <property type="entry name" value="CYANOVIRIN-N HOMOLOG"/>
    <property type="match status" value="1"/>
</dbReference>
<dbReference type="AlphaFoldDB" id="A0A318ZRB2"/>
<reference evidence="2 3" key="1">
    <citation type="submission" date="2016-12" db="EMBL/GenBank/DDBJ databases">
        <title>The genomes of Aspergillus section Nigri reveals drivers in fungal speciation.</title>
        <authorList>
            <consortium name="DOE Joint Genome Institute"/>
            <person name="Vesth T.C."/>
            <person name="Nybo J."/>
            <person name="Theobald S."/>
            <person name="Brandl J."/>
            <person name="Frisvad J.C."/>
            <person name="Nielsen K.F."/>
            <person name="Lyhne E.K."/>
            <person name="Kogle M.E."/>
            <person name="Kuo A."/>
            <person name="Riley R."/>
            <person name="Clum A."/>
            <person name="Nolan M."/>
            <person name="Lipzen A."/>
            <person name="Salamov A."/>
            <person name="Henrissat B."/>
            <person name="Wiebenga A."/>
            <person name="De Vries R.P."/>
            <person name="Grigoriev I.V."/>
            <person name="Mortensen U.H."/>
            <person name="Andersen M.R."/>
            <person name="Baker S.E."/>
        </authorList>
    </citation>
    <scope>NUCLEOTIDE SEQUENCE [LARGE SCALE GENOMIC DNA]</scope>
    <source>
        <strain evidence="2 3">JOP 1030-1</strain>
    </source>
</reference>
<proteinExistence type="predicted"/>
<dbReference type="SMART" id="SM01111">
    <property type="entry name" value="CVNH"/>
    <property type="match status" value="1"/>
</dbReference>
<accession>A0A318ZRB2</accession>
<dbReference type="RefSeq" id="XP_025432472.1">
    <property type="nucleotide sequence ID" value="XM_025577314.1"/>
</dbReference>
<name>A0A318ZRB2_9EURO</name>
<organism evidence="2 3">
    <name type="scientific">Aspergillus saccharolyticus JOP 1030-1</name>
    <dbReference type="NCBI Taxonomy" id="1450539"/>
    <lineage>
        <taxon>Eukaryota</taxon>
        <taxon>Fungi</taxon>
        <taxon>Dikarya</taxon>
        <taxon>Ascomycota</taxon>
        <taxon>Pezizomycotina</taxon>
        <taxon>Eurotiomycetes</taxon>
        <taxon>Eurotiomycetidae</taxon>
        <taxon>Eurotiales</taxon>
        <taxon>Aspergillaceae</taxon>
        <taxon>Aspergillus</taxon>
        <taxon>Aspergillus subgen. Circumdati</taxon>
    </lineage>
</organism>
<evidence type="ECO:0000313" key="3">
    <source>
        <dbReference type="Proteomes" id="UP000248349"/>
    </source>
</evidence>
<dbReference type="SUPFAM" id="SSF51322">
    <property type="entry name" value="Cyanovirin-N"/>
    <property type="match status" value="1"/>
</dbReference>
<dbReference type="Pfam" id="PF08881">
    <property type="entry name" value="CVNH"/>
    <property type="match status" value="1"/>
</dbReference>
<dbReference type="PANTHER" id="PTHR42076:SF1">
    <property type="entry name" value="CYANOVIRIN-N DOMAIN-CONTAINING PROTEIN"/>
    <property type="match status" value="1"/>
</dbReference>
<evidence type="ECO:0000259" key="1">
    <source>
        <dbReference type="SMART" id="SM01111"/>
    </source>
</evidence>
<dbReference type="EMBL" id="KZ821227">
    <property type="protein sequence ID" value="PYH46490.1"/>
    <property type="molecule type" value="Genomic_DNA"/>
</dbReference>
<dbReference type="Gene3D" id="2.30.60.10">
    <property type="entry name" value="Cyanovirin-N"/>
    <property type="match status" value="1"/>
</dbReference>
<feature type="domain" description="Cyanovirin-N" evidence="1">
    <location>
        <begin position="2"/>
        <end position="107"/>
    </location>
</feature>